<dbReference type="GO" id="GO:0005886">
    <property type="term" value="C:plasma membrane"/>
    <property type="evidence" value="ECO:0007669"/>
    <property type="project" value="TreeGrafter"/>
</dbReference>
<feature type="transmembrane region" description="Helical" evidence="8">
    <location>
        <begin position="78"/>
        <end position="99"/>
    </location>
</feature>
<evidence type="ECO:0000256" key="1">
    <source>
        <dbReference type="ARBA" id="ARBA00004141"/>
    </source>
</evidence>
<reference evidence="9" key="1">
    <citation type="submission" date="2020-12" db="EMBL/GenBank/DDBJ databases">
        <title>Metabolic potential, ecology and presence of endohyphal bacteria is reflected in genomic diversity of Mucoromycotina.</title>
        <authorList>
            <person name="Muszewska A."/>
            <person name="Okrasinska A."/>
            <person name="Steczkiewicz K."/>
            <person name="Drgas O."/>
            <person name="Orlowska M."/>
            <person name="Perlinska-Lenart U."/>
            <person name="Aleksandrzak-Piekarczyk T."/>
            <person name="Szatraj K."/>
            <person name="Zielenkiewicz U."/>
            <person name="Pilsyk S."/>
            <person name="Malc E."/>
            <person name="Mieczkowski P."/>
            <person name="Kruszewska J.S."/>
            <person name="Biernat P."/>
            <person name="Pawlowska J."/>
        </authorList>
    </citation>
    <scope>NUCLEOTIDE SEQUENCE</scope>
    <source>
        <strain evidence="9">WA0000067209</strain>
    </source>
</reference>
<accession>A0A8H7PZ41</accession>
<comment type="subcellular location">
    <subcellularLocation>
        <location evidence="1">Membrane</location>
        <topology evidence="1">Multi-pass membrane protein</topology>
    </subcellularLocation>
</comment>
<sequence length="798" mass="91164">MGKLSSSVKAFWNEHVHFLELHYAYIMFLCFFFSGCYYFDPSGVRSPYIDALFMMVSTSTCTGLNTVTISSMSVYQQSLIFISSIFGSHVFISIVIVFVRKHAFESRFKEIVEYNRKKRQYETMQNRRSTDLENGTGLSGLGRRLSHIPFHRSSDDLHPEIQIIRRPSILEDLSAAKREEEEEEEARQHSQNSSSSNFLPQPNAIMNMTPIQSPRHSIHGTPNASRRSSMVGSLHPLEHDAGSEISESSSTQNENDQVLPAIDNRNSEEQTDANAQTIMFADDVEVQRQRARNRLRKNRTSDRNSNDYVHRDLSSLVEKEQLTQEERFNLGGAEYRALHTLSRIVPLYYLCIPVICSFIFRIYFATSTYGQWVLDTSNGHDTQPVNYWFFSFFSGIAGFNNVGLIPLDDSVVPFQKTPLYLLIMSFLILVGNTAFALLLRLVIWTLWRLTPHHQQLHKDSLRFLLDHPRRCFTTLFPSAQTWWLFLILFIITITELVLFLLLNYWLPVVADIPWGYRVLDGLFQSISTRNAGFSVVNIADVNPSLTIIFIVAMYISVYPVTISMRRTNVYQERSLGIYGGEDGDNVDDNNAFTDTDLTQAPSFVRLRRSNTLSSIMTTTRGLASNIKRPDFFVMQQIQRQLSSDMAWIVTGIFLITVIESAQIMDTSPITVFSIIYECVSAFANVGASLGYPNTSTSQSASYHALSKLIIIALMYRGRHRGKYMRMMRCKYSKKQSKLMIRLFSGLPAAIDRAVLLPSEQWQQAEQEDLQLKRRATSSSLNVPEQGSSSAVFYRSRTM</sequence>
<keyword evidence="3 8" id="KW-0812">Transmembrane</keyword>
<protein>
    <recommendedName>
        <fullName evidence="11">Potassium transport protein</fullName>
    </recommendedName>
</protein>
<feature type="transmembrane region" description="Helical" evidence="8">
    <location>
        <begin position="419"/>
        <end position="447"/>
    </location>
</feature>
<feature type="transmembrane region" description="Helical" evidence="8">
    <location>
        <begin position="700"/>
        <end position="717"/>
    </location>
</feature>
<evidence type="ECO:0000256" key="7">
    <source>
        <dbReference type="SAM" id="MobiDB-lite"/>
    </source>
</evidence>
<feature type="transmembrane region" description="Helical" evidence="8">
    <location>
        <begin position="482"/>
        <end position="506"/>
    </location>
</feature>
<dbReference type="PANTHER" id="PTHR31064">
    <property type="entry name" value="POTASSIUM TRANSPORT PROTEIN DDB_G0292412-RELATED"/>
    <property type="match status" value="1"/>
</dbReference>
<evidence type="ECO:0000256" key="2">
    <source>
        <dbReference type="ARBA" id="ARBA00022448"/>
    </source>
</evidence>
<dbReference type="EMBL" id="JAEPQZ010000004">
    <property type="protein sequence ID" value="KAG2182089.1"/>
    <property type="molecule type" value="Genomic_DNA"/>
</dbReference>
<keyword evidence="2" id="KW-0813">Transport</keyword>
<evidence type="ECO:0000313" key="9">
    <source>
        <dbReference type="EMBL" id="KAG2182089.1"/>
    </source>
</evidence>
<dbReference type="InterPro" id="IPR051143">
    <property type="entry name" value="TrkH_K-transport"/>
</dbReference>
<comment type="caution">
    <text evidence="9">The sequence shown here is derived from an EMBL/GenBank/DDBJ whole genome shotgun (WGS) entry which is preliminary data.</text>
</comment>
<evidence type="ECO:0000256" key="4">
    <source>
        <dbReference type="ARBA" id="ARBA00022989"/>
    </source>
</evidence>
<keyword evidence="5" id="KW-0406">Ion transport</keyword>
<gene>
    <name evidence="9" type="ORF">INT43_007016</name>
</gene>
<feature type="transmembrane region" description="Helical" evidence="8">
    <location>
        <begin position="545"/>
        <end position="564"/>
    </location>
</feature>
<keyword evidence="4 8" id="KW-1133">Transmembrane helix</keyword>
<feature type="transmembrane region" description="Helical" evidence="8">
    <location>
        <begin position="51"/>
        <end position="72"/>
    </location>
</feature>
<evidence type="ECO:0000256" key="5">
    <source>
        <dbReference type="ARBA" id="ARBA00023065"/>
    </source>
</evidence>
<evidence type="ECO:0000256" key="3">
    <source>
        <dbReference type="ARBA" id="ARBA00022692"/>
    </source>
</evidence>
<dbReference type="GO" id="GO:1990573">
    <property type="term" value="P:potassium ion import across plasma membrane"/>
    <property type="evidence" value="ECO:0007669"/>
    <property type="project" value="TreeGrafter"/>
</dbReference>
<dbReference type="Proteomes" id="UP000654370">
    <property type="component" value="Unassembled WGS sequence"/>
</dbReference>
<feature type="transmembrane region" description="Helical" evidence="8">
    <location>
        <begin position="645"/>
        <end position="664"/>
    </location>
</feature>
<organism evidence="9 10">
    <name type="scientific">Mortierella isabellina</name>
    <name type="common">Filamentous fungus</name>
    <name type="synonym">Umbelopsis isabellina</name>
    <dbReference type="NCBI Taxonomy" id="91625"/>
    <lineage>
        <taxon>Eukaryota</taxon>
        <taxon>Fungi</taxon>
        <taxon>Fungi incertae sedis</taxon>
        <taxon>Mucoromycota</taxon>
        <taxon>Mucoromycotina</taxon>
        <taxon>Umbelopsidomycetes</taxon>
        <taxon>Umbelopsidales</taxon>
        <taxon>Umbelopsidaceae</taxon>
        <taxon>Umbelopsis</taxon>
    </lineage>
</organism>
<feature type="transmembrane region" description="Helical" evidence="8">
    <location>
        <begin position="22"/>
        <end position="39"/>
    </location>
</feature>
<name>A0A8H7PZ41_MORIS</name>
<feature type="compositionally biased region" description="Polar residues" evidence="7">
    <location>
        <begin position="245"/>
        <end position="256"/>
    </location>
</feature>
<dbReference type="Pfam" id="PF02386">
    <property type="entry name" value="TrkH"/>
    <property type="match status" value="1"/>
</dbReference>
<dbReference type="OrthoDB" id="9999863at2759"/>
<dbReference type="GO" id="GO:0140107">
    <property type="term" value="F:high-affinity potassium ion transmembrane transporter activity"/>
    <property type="evidence" value="ECO:0007669"/>
    <property type="project" value="TreeGrafter"/>
</dbReference>
<dbReference type="AlphaFoldDB" id="A0A8H7PZ41"/>
<keyword evidence="6 8" id="KW-0472">Membrane</keyword>
<evidence type="ECO:0008006" key="11">
    <source>
        <dbReference type="Google" id="ProtNLM"/>
    </source>
</evidence>
<evidence type="ECO:0000256" key="8">
    <source>
        <dbReference type="SAM" id="Phobius"/>
    </source>
</evidence>
<dbReference type="PANTHER" id="PTHR31064:SF30">
    <property type="entry name" value="HIGH-AFFINITY POTASSIUM TRANSPORT PROTEIN-RELATED"/>
    <property type="match status" value="1"/>
</dbReference>
<feature type="compositionally biased region" description="Polar residues" evidence="7">
    <location>
        <begin position="189"/>
        <end position="231"/>
    </location>
</feature>
<feature type="transmembrane region" description="Helical" evidence="8">
    <location>
        <begin position="385"/>
        <end position="407"/>
    </location>
</feature>
<feature type="region of interest" description="Disordered" evidence="7">
    <location>
        <begin position="176"/>
        <end position="256"/>
    </location>
</feature>
<dbReference type="InterPro" id="IPR003445">
    <property type="entry name" value="Cat_transpt"/>
</dbReference>
<keyword evidence="10" id="KW-1185">Reference proteome</keyword>
<proteinExistence type="predicted"/>
<evidence type="ECO:0000313" key="10">
    <source>
        <dbReference type="Proteomes" id="UP000654370"/>
    </source>
</evidence>
<dbReference type="GO" id="GO:0030007">
    <property type="term" value="P:intracellular potassium ion homeostasis"/>
    <property type="evidence" value="ECO:0007669"/>
    <property type="project" value="TreeGrafter"/>
</dbReference>
<feature type="transmembrane region" description="Helical" evidence="8">
    <location>
        <begin position="346"/>
        <end position="365"/>
    </location>
</feature>
<evidence type="ECO:0000256" key="6">
    <source>
        <dbReference type="ARBA" id="ARBA00023136"/>
    </source>
</evidence>